<evidence type="ECO:0000313" key="6">
    <source>
        <dbReference type="Proteomes" id="UP000290106"/>
    </source>
</evidence>
<evidence type="ECO:0000256" key="3">
    <source>
        <dbReference type="ARBA" id="ARBA00023163"/>
    </source>
</evidence>
<dbReference type="SMART" id="SM00895">
    <property type="entry name" value="FCD"/>
    <property type="match status" value="1"/>
</dbReference>
<protein>
    <submittedName>
        <fullName evidence="5">GntR family transcriptional regulator</fullName>
    </submittedName>
</protein>
<dbReference type="Proteomes" id="UP000290106">
    <property type="component" value="Unassembled WGS sequence"/>
</dbReference>
<feature type="domain" description="HTH gntR-type" evidence="4">
    <location>
        <begin position="6"/>
        <end position="73"/>
    </location>
</feature>
<dbReference type="AlphaFoldDB" id="A0A4Q1RLQ8"/>
<reference evidence="5 6" key="1">
    <citation type="submission" date="2019-01" db="EMBL/GenBank/DDBJ databases">
        <title>Blautia sp. nov. KGMB01111 isolated human feces.</title>
        <authorList>
            <person name="Park J.-E."/>
            <person name="Kim J.-S."/>
            <person name="Park S.-H."/>
        </authorList>
    </citation>
    <scope>NUCLEOTIDE SEQUENCE [LARGE SCALE GENOMIC DNA]</scope>
    <source>
        <strain evidence="5 6">KGMB01111</strain>
    </source>
</reference>
<evidence type="ECO:0000313" key="5">
    <source>
        <dbReference type="EMBL" id="RXS76770.1"/>
    </source>
</evidence>
<proteinExistence type="predicted"/>
<dbReference type="Gene3D" id="1.20.120.530">
    <property type="entry name" value="GntR ligand-binding domain-like"/>
    <property type="match status" value="1"/>
</dbReference>
<dbReference type="SUPFAM" id="SSF46785">
    <property type="entry name" value="Winged helix' DNA-binding domain"/>
    <property type="match status" value="1"/>
</dbReference>
<dbReference type="InterPro" id="IPR036388">
    <property type="entry name" value="WH-like_DNA-bd_sf"/>
</dbReference>
<dbReference type="InterPro" id="IPR011711">
    <property type="entry name" value="GntR_C"/>
</dbReference>
<keyword evidence="6" id="KW-1185">Reference proteome</keyword>
<dbReference type="OrthoDB" id="9781630at2"/>
<dbReference type="PROSITE" id="PS50949">
    <property type="entry name" value="HTH_GNTR"/>
    <property type="match status" value="1"/>
</dbReference>
<evidence type="ECO:0000259" key="4">
    <source>
        <dbReference type="PROSITE" id="PS50949"/>
    </source>
</evidence>
<name>A0A4Q1RLQ8_9FIRM</name>
<dbReference type="InterPro" id="IPR008920">
    <property type="entry name" value="TF_FadR/GntR_C"/>
</dbReference>
<dbReference type="InterPro" id="IPR000524">
    <property type="entry name" value="Tscrpt_reg_HTH_GntR"/>
</dbReference>
<dbReference type="SMART" id="SM00345">
    <property type="entry name" value="HTH_GNTR"/>
    <property type="match status" value="1"/>
</dbReference>
<keyword evidence="3" id="KW-0804">Transcription</keyword>
<accession>A0A4Q1RLQ8</accession>
<dbReference type="GO" id="GO:0003700">
    <property type="term" value="F:DNA-binding transcription factor activity"/>
    <property type="evidence" value="ECO:0007669"/>
    <property type="project" value="InterPro"/>
</dbReference>
<dbReference type="GO" id="GO:0003677">
    <property type="term" value="F:DNA binding"/>
    <property type="evidence" value="ECO:0007669"/>
    <property type="project" value="UniProtKB-KW"/>
</dbReference>
<dbReference type="PRINTS" id="PR00035">
    <property type="entry name" value="HTHGNTR"/>
</dbReference>
<keyword evidence="2" id="KW-0238">DNA-binding</keyword>
<organism evidence="5 6">
    <name type="scientific">Blautia faecicola</name>
    <dbReference type="NCBI Taxonomy" id="2509240"/>
    <lineage>
        <taxon>Bacteria</taxon>
        <taxon>Bacillati</taxon>
        <taxon>Bacillota</taxon>
        <taxon>Clostridia</taxon>
        <taxon>Lachnospirales</taxon>
        <taxon>Lachnospiraceae</taxon>
        <taxon>Blautia</taxon>
    </lineage>
</organism>
<dbReference type="Pfam" id="PF07729">
    <property type="entry name" value="FCD"/>
    <property type="match status" value="1"/>
</dbReference>
<dbReference type="PANTHER" id="PTHR43537">
    <property type="entry name" value="TRANSCRIPTIONAL REGULATOR, GNTR FAMILY"/>
    <property type="match status" value="1"/>
</dbReference>
<evidence type="ECO:0000256" key="1">
    <source>
        <dbReference type="ARBA" id="ARBA00023015"/>
    </source>
</evidence>
<gene>
    <name evidence="5" type="ORF">ETP43_12495</name>
</gene>
<dbReference type="CDD" id="cd07377">
    <property type="entry name" value="WHTH_GntR"/>
    <property type="match status" value="1"/>
</dbReference>
<dbReference type="Gene3D" id="1.10.10.10">
    <property type="entry name" value="Winged helix-like DNA-binding domain superfamily/Winged helix DNA-binding domain"/>
    <property type="match status" value="1"/>
</dbReference>
<dbReference type="SUPFAM" id="SSF48008">
    <property type="entry name" value="GntR ligand-binding domain-like"/>
    <property type="match status" value="1"/>
</dbReference>
<evidence type="ECO:0000256" key="2">
    <source>
        <dbReference type="ARBA" id="ARBA00023125"/>
    </source>
</evidence>
<sequence length="212" mass="24373">MEYQEQSLGGQIFNRIRNDILSGNYAPGEELKEATLGKQLGVSRTPVREALRQLDLEGLVEIAPNRGAKVIGISRKDVEDIYHMRARLEGLAARKAAENIKEEELAELEEVILLSEFHVKKPESKQMVRLDGRFHEIMYRASGSRMLEHVLTDFLHYVKMARSHSVKTEHRAQESVKEHKRILEAIRQRDGDLAEQLANEHIQHVIENLDLH</sequence>
<dbReference type="Pfam" id="PF00392">
    <property type="entry name" value="GntR"/>
    <property type="match status" value="1"/>
</dbReference>
<keyword evidence="1" id="KW-0805">Transcription regulation</keyword>
<dbReference type="InterPro" id="IPR036390">
    <property type="entry name" value="WH_DNA-bd_sf"/>
</dbReference>
<comment type="caution">
    <text evidence="5">The sequence shown here is derived from an EMBL/GenBank/DDBJ whole genome shotgun (WGS) entry which is preliminary data.</text>
</comment>
<dbReference type="PANTHER" id="PTHR43537:SF24">
    <property type="entry name" value="GLUCONATE OPERON TRANSCRIPTIONAL REPRESSOR"/>
    <property type="match status" value="1"/>
</dbReference>
<dbReference type="EMBL" id="SDKC01000001">
    <property type="protein sequence ID" value="RXS76770.1"/>
    <property type="molecule type" value="Genomic_DNA"/>
</dbReference>